<name>A0A1X9WF58_9ALPH</name>
<organism evidence="2 3">
    <name type="scientific">Macacine alphaherpesvirus 2</name>
    <dbReference type="NCBI Taxonomy" id="2845554"/>
    <lineage>
        <taxon>Viruses</taxon>
        <taxon>Duplodnaviria</taxon>
        <taxon>Heunggongvirae</taxon>
        <taxon>Peploviricota</taxon>
        <taxon>Herviviricetes</taxon>
        <taxon>Herpesvirales</taxon>
        <taxon>Orthoherpesviridae</taxon>
        <taxon>Alphaherpesvirinae</taxon>
        <taxon>Simplexvirus</taxon>
        <taxon>Simplexvirus macacinealpha2</taxon>
    </lineage>
</organism>
<feature type="compositionally biased region" description="Basic residues" evidence="1">
    <location>
        <begin position="83"/>
        <end position="96"/>
    </location>
</feature>
<feature type="compositionally biased region" description="Basic residues" evidence="1">
    <location>
        <begin position="104"/>
        <end position="120"/>
    </location>
</feature>
<protein>
    <submittedName>
        <fullName evidence="2">Tegument protein US11</fullName>
    </submittedName>
</protein>
<feature type="region of interest" description="Disordered" evidence="1">
    <location>
        <begin position="1"/>
        <end position="145"/>
    </location>
</feature>
<evidence type="ECO:0000256" key="1">
    <source>
        <dbReference type="SAM" id="MobiDB-lite"/>
    </source>
</evidence>
<gene>
    <name evidence="2" type="primary">US11</name>
</gene>
<dbReference type="Proteomes" id="UP000682190">
    <property type="component" value="Segment"/>
</dbReference>
<sequence length="145" mass="16076">MASAPGSPRPRDSGQSALNPHGGSGRHTAPIIPPAPVFSAALGPAARRDEDGVPRGRGDAHLPSAAPARPGRPPRPPREPRTPRRPRQPRTPRTPRRPREPRAPRRPRQPRQPRHPRVPRSPREPRRPRTPRHDVQPPASRDPWG</sequence>
<accession>A0A1X9WF58</accession>
<proteinExistence type="predicted"/>
<evidence type="ECO:0000313" key="3">
    <source>
        <dbReference type="Proteomes" id="UP000682190"/>
    </source>
</evidence>
<reference evidence="2 3" key="1">
    <citation type="journal article" date="2017" name="Virology">
        <title>Genome sequence variation among isolates of monkey B virus (Macacine alphaherpesvirus 1) from captive macaques.</title>
        <authorList>
            <person name="Eberle R."/>
            <person name="Maxwell L.K."/>
            <person name="Nicholson S."/>
            <person name="Black D."/>
            <person name="Jones-Engel L."/>
        </authorList>
    </citation>
    <scope>NUCLEOTIDE SEQUENCE [LARGE SCALE GENOMIC DNA]</scope>
    <source>
        <strain evidence="2">8100812</strain>
    </source>
</reference>
<feature type="compositionally biased region" description="Basic and acidic residues" evidence="1">
    <location>
        <begin position="46"/>
        <end position="60"/>
    </location>
</feature>
<keyword evidence="3" id="KW-1185">Reference proteome</keyword>
<dbReference type="EMBL" id="KY628968">
    <property type="protein sequence ID" value="ARS01708.1"/>
    <property type="molecule type" value="Genomic_DNA"/>
</dbReference>
<evidence type="ECO:0000313" key="2">
    <source>
        <dbReference type="EMBL" id="ARS01708.1"/>
    </source>
</evidence>
<feature type="compositionally biased region" description="Basic and acidic residues" evidence="1">
    <location>
        <begin position="121"/>
        <end position="135"/>
    </location>
</feature>